<dbReference type="InterPro" id="IPR009845">
    <property type="entry name" value="DUF1405"/>
</dbReference>
<dbReference type="EMBL" id="JACXZA010000002">
    <property type="protein sequence ID" value="MBD3918820.1"/>
    <property type="molecule type" value="Genomic_DNA"/>
</dbReference>
<comment type="caution">
    <text evidence="2">The sequence shown here is derived from an EMBL/GenBank/DDBJ whole genome shotgun (WGS) entry which is preliminary data.</text>
</comment>
<accession>A0ABR8MT56</accession>
<keyword evidence="1" id="KW-0472">Membrane</keyword>
<dbReference type="RefSeq" id="WP_191203116.1">
    <property type="nucleotide sequence ID" value="NZ_JACXZA010000002.1"/>
</dbReference>
<proteinExistence type="predicted"/>
<keyword evidence="3" id="KW-1185">Reference proteome</keyword>
<feature type="transmembrane region" description="Helical" evidence="1">
    <location>
        <begin position="18"/>
        <end position="36"/>
    </location>
</feature>
<reference evidence="2 3" key="1">
    <citation type="submission" date="2020-09" db="EMBL/GenBank/DDBJ databases">
        <title>Paenibacillus sp. strain PR3 16S rRNA gene Genome sequencing and assembly.</title>
        <authorList>
            <person name="Kim J."/>
        </authorList>
    </citation>
    <scope>NUCLEOTIDE SEQUENCE [LARGE SCALE GENOMIC DNA]</scope>
    <source>
        <strain evidence="2 3">PR3</strain>
    </source>
</reference>
<dbReference type="Proteomes" id="UP000609346">
    <property type="component" value="Unassembled WGS sequence"/>
</dbReference>
<feature type="transmembrane region" description="Helical" evidence="1">
    <location>
        <begin position="56"/>
        <end position="74"/>
    </location>
</feature>
<evidence type="ECO:0000313" key="2">
    <source>
        <dbReference type="EMBL" id="MBD3918820.1"/>
    </source>
</evidence>
<protein>
    <submittedName>
        <fullName evidence="2">DUF1405 domain-containing protein</fullName>
    </submittedName>
</protein>
<gene>
    <name evidence="2" type="ORF">H8B09_08665</name>
</gene>
<evidence type="ECO:0000313" key="3">
    <source>
        <dbReference type="Proteomes" id="UP000609346"/>
    </source>
</evidence>
<organism evidence="2 3">
    <name type="scientific">Paenibacillus terricola</name>
    <dbReference type="NCBI Taxonomy" id="2763503"/>
    <lineage>
        <taxon>Bacteria</taxon>
        <taxon>Bacillati</taxon>
        <taxon>Bacillota</taxon>
        <taxon>Bacilli</taxon>
        <taxon>Bacillales</taxon>
        <taxon>Paenibacillaceae</taxon>
        <taxon>Paenibacillus</taxon>
    </lineage>
</organism>
<feature type="transmembrane region" description="Helical" evidence="1">
    <location>
        <begin position="182"/>
        <end position="206"/>
    </location>
</feature>
<feature type="transmembrane region" description="Helical" evidence="1">
    <location>
        <begin position="139"/>
        <end position="160"/>
    </location>
</feature>
<dbReference type="PANTHER" id="PTHR40042:SF1">
    <property type="entry name" value="DUF1405 DOMAIN-CONTAINING PROTEIN"/>
    <property type="match status" value="1"/>
</dbReference>
<name>A0ABR8MT56_9BACL</name>
<evidence type="ECO:0000256" key="1">
    <source>
        <dbReference type="SAM" id="Phobius"/>
    </source>
</evidence>
<keyword evidence="1" id="KW-1133">Transmembrane helix</keyword>
<sequence>MPLRWYWSREFLTSQRMLWTLLIVNVLGTIYGYIWYGDQIVWTASHKPLWMLPFVPDSPTASLFFSLSLVYLLVQSQPKTAIGRVIRYLIEALGVATSVKYGIWAVAMIVAGVSEGSPMGWQDWMLIASHLGMAVEGLLFLRFMSVGSAAVGAAVGWLLLNDVVDYRFDVFPWLPQPLYDHLPIVCICTFGLTLFSWIVTNAAIVLRDAHRSAFR</sequence>
<dbReference type="Pfam" id="PF07187">
    <property type="entry name" value="DUF1405"/>
    <property type="match status" value="1"/>
</dbReference>
<keyword evidence="1" id="KW-0812">Transmembrane</keyword>
<dbReference type="PANTHER" id="PTHR40042">
    <property type="entry name" value="HYPOTHETICAL MEMBRANE SPANNING PROTEIN"/>
    <property type="match status" value="1"/>
</dbReference>